<keyword evidence="2" id="KW-1185">Reference proteome</keyword>
<organism evidence="1 2">
    <name type="scientific">Cryptosporidium ubiquitum</name>
    <dbReference type="NCBI Taxonomy" id="857276"/>
    <lineage>
        <taxon>Eukaryota</taxon>
        <taxon>Sar</taxon>
        <taxon>Alveolata</taxon>
        <taxon>Apicomplexa</taxon>
        <taxon>Conoidasida</taxon>
        <taxon>Coccidia</taxon>
        <taxon>Eucoccidiorida</taxon>
        <taxon>Eimeriorina</taxon>
        <taxon>Cryptosporidiidae</taxon>
        <taxon>Cryptosporidium</taxon>
    </lineage>
</organism>
<dbReference type="OrthoDB" id="344338at2759"/>
<name>A0A1J4MMB3_9CRYT</name>
<evidence type="ECO:0000313" key="2">
    <source>
        <dbReference type="Proteomes" id="UP000186176"/>
    </source>
</evidence>
<protein>
    <submittedName>
        <fullName evidence="1">Uncharacterized protein</fullName>
    </submittedName>
</protein>
<gene>
    <name evidence="1" type="ORF">cubi_01931</name>
</gene>
<comment type="caution">
    <text evidence="1">The sequence shown here is derived from an EMBL/GenBank/DDBJ whole genome shotgun (WGS) entry which is preliminary data.</text>
</comment>
<evidence type="ECO:0000313" key="1">
    <source>
        <dbReference type="EMBL" id="OII75410.1"/>
    </source>
</evidence>
<dbReference type="RefSeq" id="XP_028876417.1">
    <property type="nucleotide sequence ID" value="XM_029018943.1"/>
</dbReference>
<dbReference type="Proteomes" id="UP000186176">
    <property type="component" value="Unassembled WGS sequence"/>
</dbReference>
<dbReference type="GeneID" id="39978722"/>
<sequence>MSISEVCTKLRKPGLQLSELCTLINTLGDCLTFEIVDGNQNVAQIKSGWEQLIEILIQTNHPTVRHITFQNIKYILNGRNGISEKKLILSEISNGVIKLLYHWNANIQLEIMEAILQDEYPIAKSKILPGQPNVLSSLINSDIEILNYLLSLMIQYNNCQLYFVVLKILKSFRLAIKDIHSKEAIKSIVDKLCQLEKNLSLNEIKKETESSKSSQDYFQKSSSYSKQEFLVIIFDIFDNIPNKFQDIKIVCYNMIKDELNLLFNEELLVKLNYYPYHTLIENGFKVITKISSSHPLVSHDHMKWMRTIWNLISFKVLGDNLNKYLERESMLLIILNQVIKSILTLYLDKGQILFIWNFELKENNINIEIDNNIITDETIFILNLDQLFQVFINFVVNFPKDSFCSNDQVCEYISNLSAIINIGLEFRNEKVFNTNKLCNKKLLIDLAFSIAHFLKEVKILELFQPFQKKNTKLLESYFLLNYILCKSYYILVIVCNDHQFQTKENSLVKELSSSFVEWVICKSSLQRDEFMKICSELILKLVYFDLAPTWVIKYNKNQRIGLIPTNNSEIVFLTILRNLYRFSLLDDIPVEYPINHDLNQEEISKLFSNFYYCCVYFHRLDSKAKGEVLTNIELQEKIEEMILSCLPNLNFTNVYKYAKYFAVIGRYKISTAIFESIKLYTLESCAWINILVHITKIYGSIQLFLRSEEASNNKVNSLSIQNLFIKLRSNLNNIESNFTFINNSNNCFFSSLYFSGISKITEFLIKSFNSGFYTESDKKIDHFEILIHLVGVLKTIFGLANIAKLISLQTFQIITQIYWSLKQIALKVILSQIKCIFDSLNTKYGSNNKEIVEKNLKLLKQILLCELGEKIPKFNILIEKSFIDNAIHLFKFLDFNSISQVEWQIVAKKVSSENLPNIFLHNLRKHPNDLLISVCKNSRKPGEKSSFLLIYLRNLVPGQGNTPSSSLSENHSKFPENVLSVDLQSQLWHNVSSDTLKYACMHVLKYVGRFPPVLLIQKMLPHVYLRGELLGFQNNKDCAGHPSGISSETLSLDNENQVVPVLKIYGFLKNGFQTNLSEECFWVRLKISYLFKEGEELLASHFLDLSVTEAHFSWAQPIERVPNAQHLKIVSVPLNRYKICIGIPYVLFINIL</sequence>
<accession>A0A1J4MMB3</accession>
<reference evidence="1 2" key="1">
    <citation type="submission" date="2016-10" db="EMBL/GenBank/DDBJ databases">
        <title>Reductive evolution of mitochondrial metabolism and differential evolution of invasion-related proteins in Cryptosporidium.</title>
        <authorList>
            <person name="Liu S."/>
            <person name="Roellig D.M."/>
            <person name="Guo Y."/>
            <person name="Li N."/>
            <person name="Frace M.A."/>
            <person name="Tang K."/>
            <person name="Zhang L."/>
            <person name="Feng Y."/>
            <person name="Xiao L."/>
        </authorList>
    </citation>
    <scope>NUCLEOTIDE SEQUENCE [LARGE SCALE GENOMIC DNA]</scope>
    <source>
        <strain evidence="1">39726</strain>
    </source>
</reference>
<proteinExistence type="predicted"/>
<dbReference type="EMBL" id="LRBP01000001">
    <property type="protein sequence ID" value="OII75410.1"/>
    <property type="molecule type" value="Genomic_DNA"/>
</dbReference>
<dbReference type="VEuPathDB" id="CryptoDB:cubi_01931"/>
<dbReference type="AlphaFoldDB" id="A0A1J4MMB3"/>